<dbReference type="WBParaSite" id="nRc.2.0.1.t05407-RA">
    <property type="protein sequence ID" value="nRc.2.0.1.t05407-RA"/>
    <property type="gene ID" value="nRc.2.0.1.g05407"/>
</dbReference>
<feature type="region of interest" description="Disordered" evidence="1">
    <location>
        <begin position="1"/>
        <end position="34"/>
    </location>
</feature>
<name>A0A915HVH2_ROMCU</name>
<evidence type="ECO:0000256" key="1">
    <source>
        <dbReference type="SAM" id="MobiDB-lite"/>
    </source>
</evidence>
<evidence type="ECO:0000313" key="3">
    <source>
        <dbReference type="WBParaSite" id="nRc.2.0.1.t05407-RA"/>
    </source>
</evidence>
<dbReference type="Proteomes" id="UP000887565">
    <property type="component" value="Unplaced"/>
</dbReference>
<feature type="compositionally biased region" description="Basic and acidic residues" evidence="1">
    <location>
        <begin position="1"/>
        <end position="10"/>
    </location>
</feature>
<dbReference type="AlphaFoldDB" id="A0A915HVH2"/>
<protein>
    <submittedName>
        <fullName evidence="3">Transmembrane protein</fullName>
    </submittedName>
</protein>
<accession>A0A915HVH2</accession>
<reference evidence="3" key="1">
    <citation type="submission" date="2022-11" db="UniProtKB">
        <authorList>
            <consortium name="WormBaseParasite"/>
        </authorList>
    </citation>
    <scope>IDENTIFICATION</scope>
</reference>
<sequence>MSDNERERQHCATTCPMDRQSPFWSSKGKKQKETKNFSIRQHQINKNFIGQQTSNIASIALIFLMTFIPHFGHNIHLLQSIPITIFVIGDHRNNH</sequence>
<keyword evidence="2" id="KW-1185">Reference proteome</keyword>
<proteinExistence type="predicted"/>
<organism evidence="2 3">
    <name type="scientific">Romanomermis culicivorax</name>
    <name type="common">Nematode worm</name>
    <dbReference type="NCBI Taxonomy" id="13658"/>
    <lineage>
        <taxon>Eukaryota</taxon>
        <taxon>Metazoa</taxon>
        <taxon>Ecdysozoa</taxon>
        <taxon>Nematoda</taxon>
        <taxon>Enoplea</taxon>
        <taxon>Dorylaimia</taxon>
        <taxon>Mermithida</taxon>
        <taxon>Mermithoidea</taxon>
        <taxon>Mermithidae</taxon>
        <taxon>Romanomermis</taxon>
    </lineage>
</organism>
<evidence type="ECO:0000313" key="2">
    <source>
        <dbReference type="Proteomes" id="UP000887565"/>
    </source>
</evidence>